<proteinExistence type="predicted"/>
<accession>A0ABY4C7C0</accession>
<keyword evidence="2" id="KW-1185">Reference proteome</keyword>
<dbReference type="InterPro" id="IPR003718">
    <property type="entry name" value="OsmC/Ohr_fam"/>
</dbReference>
<evidence type="ECO:0000313" key="2">
    <source>
        <dbReference type="Proteomes" id="UP000830116"/>
    </source>
</evidence>
<organism evidence="1 2">
    <name type="scientific">Bdellovibrio reynosensis</name>
    <dbReference type="NCBI Taxonomy" id="2835041"/>
    <lineage>
        <taxon>Bacteria</taxon>
        <taxon>Pseudomonadati</taxon>
        <taxon>Bdellovibrionota</taxon>
        <taxon>Bdellovibrionia</taxon>
        <taxon>Bdellovibrionales</taxon>
        <taxon>Pseudobdellovibrionaceae</taxon>
        <taxon>Bdellovibrio</taxon>
    </lineage>
</organism>
<reference evidence="1" key="1">
    <citation type="submission" date="2022-03" db="EMBL/GenBank/DDBJ databases">
        <title>Genome Identification and Characterization of new species Bdellovibrio reynosense LBG001 sp. nov. from a Mexico soil sample.</title>
        <authorList>
            <person name="Camilli A."/>
            <person name="Ajao Y."/>
            <person name="Guo X."/>
        </authorList>
    </citation>
    <scope>NUCLEOTIDE SEQUENCE</scope>
    <source>
        <strain evidence="1">LBG001</strain>
    </source>
</reference>
<protein>
    <submittedName>
        <fullName evidence="1">OsmC family protein</fullName>
    </submittedName>
</protein>
<dbReference type="EMBL" id="CP093442">
    <property type="protein sequence ID" value="UOF00694.1"/>
    <property type="molecule type" value="Genomic_DNA"/>
</dbReference>
<gene>
    <name evidence="1" type="ORF">MNR06_13400</name>
</gene>
<dbReference type="SUPFAM" id="SSF82784">
    <property type="entry name" value="OsmC-like"/>
    <property type="match status" value="1"/>
</dbReference>
<dbReference type="Pfam" id="PF02566">
    <property type="entry name" value="OsmC"/>
    <property type="match status" value="1"/>
</dbReference>
<dbReference type="InterPro" id="IPR015946">
    <property type="entry name" value="KH_dom-like_a/b"/>
</dbReference>
<dbReference type="Proteomes" id="UP000830116">
    <property type="component" value="Chromosome"/>
</dbReference>
<dbReference type="Gene3D" id="3.30.300.20">
    <property type="match status" value="1"/>
</dbReference>
<dbReference type="InterPro" id="IPR036102">
    <property type="entry name" value="OsmC/Ohrsf"/>
</dbReference>
<name>A0ABY4C7C0_9BACT</name>
<sequence length="145" mass="16204">MLNFPMKFSVKSAAQPGIHVNWQTSTISTDQALPSAVPVQFGGLGRAFSPEDFYALSISNCLIGTFKVYAEKSSLQFEEITCDCTLDVDRNEQGVPWMSKVDINVQLYHPSSKEKAEALIKKTIRESMVLNSIKTETNVHFEIIQ</sequence>
<dbReference type="RefSeq" id="WP_243536868.1">
    <property type="nucleotide sequence ID" value="NZ_CP093442.1"/>
</dbReference>
<evidence type="ECO:0000313" key="1">
    <source>
        <dbReference type="EMBL" id="UOF00694.1"/>
    </source>
</evidence>